<dbReference type="EMBL" id="OX596086">
    <property type="protein sequence ID" value="CAM9925235.1"/>
    <property type="molecule type" value="Genomic_DNA"/>
</dbReference>
<evidence type="ECO:0000313" key="1">
    <source>
        <dbReference type="EMBL" id="CAM9925235.1"/>
    </source>
</evidence>
<dbReference type="Proteomes" id="UP001162501">
    <property type="component" value="Chromosome 2"/>
</dbReference>
<gene>
    <name evidence="1" type="ORF">MRATA1EN22A_LOCUS9449</name>
</gene>
<protein>
    <submittedName>
        <fullName evidence="1">Uncharacterized protein</fullName>
    </submittedName>
</protein>
<reference evidence="1" key="1">
    <citation type="submission" date="2023-05" db="EMBL/GenBank/DDBJ databases">
        <authorList>
            <consortium name="ELIXIR-Norway"/>
        </authorList>
    </citation>
    <scope>NUCLEOTIDE SEQUENCE</scope>
</reference>
<reference evidence="1" key="2">
    <citation type="submission" date="2025-03" db="EMBL/GenBank/DDBJ databases">
        <authorList>
            <consortium name="ELIXIR-Norway"/>
            <consortium name="Elixir Norway"/>
        </authorList>
    </citation>
    <scope>NUCLEOTIDE SEQUENCE</scope>
</reference>
<evidence type="ECO:0000313" key="2">
    <source>
        <dbReference type="Proteomes" id="UP001162501"/>
    </source>
</evidence>
<sequence length="71" mass="7353">MDGGPGQQGLLAAVCLESDEQPTRNEDKAPELGVASEPCASQQLQSGKKPEASNPGLSALEHFETFLSSPA</sequence>
<proteinExistence type="predicted"/>
<organism evidence="1 2">
    <name type="scientific">Rangifer tarandus platyrhynchus</name>
    <name type="common">Svalbard reindeer</name>
    <dbReference type="NCBI Taxonomy" id="3082113"/>
    <lineage>
        <taxon>Eukaryota</taxon>
        <taxon>Metazoa</taxon>
        <taxon>Chordata</taxon>
        <taxon>Craniata</taxon>
        <taxon>Vertebrata</taxon>
        <taxon>Euteleostomi</taxon>
        <taxon>Mammalia</taxon>
        <taxon>Eutheria</taxon>
        <taxon>Laurasiatheria</taxon>
        <taxon>Artiodactyla</taxon>
        <taxon>Ruminantia</taxon>
        <taxon>Pecora</taxon>
        <taxon>Cervidae</taxon>
        <taxon>Odocoileinae</taxon>
        <taxon>Rangifer</taxon>
    </lineage>
</organism>
<accession>A0AC59YT44</accession>
<name>A0AC59YT44_RANTA</name>